<dbReference type="AlphaFoldDB" id="A0A381T2E1"/>
<dbReference type="PANTHER" id="PTHR15020:SF50">
    <property type="entry name" value="UPF0659 PROTEIN YMR090W"/>
    <property type="match status" value="1"/>
</dbReference>
<keyword evidence="1" id="KW-0472">Membrane</keyword>
<proteinExistence type="predicted"/>
<evidence type="ECO:0000256" key="1">
    <source>
        <dbReference type="SAM" id="Phobius"/>
    </source>
</evidence>
<dbReference type="Pfam" id="PF13460">
    <property type="entry name" value="NAD_binding_10"/>
    <property type="match status" value="1"/>
</dbReference>
<dbReference type="CDD" id="cd05243">
    <property type="entry name" value="SDR_a5"/>
    <property type="match status" value="1"/>
</dbReference>
<dbReference type="SUPFAM" id="SSF51735">
    <property type="entry name" value="NAD(P)-binding Rossmann-fold domains"/>
    <property type="match status" value="1"/>
</dbReference>
<feature type="non-terminal residue" evidence="3">
    <location>
        <position position="1"/>
    </location>
</feature>
<keyword evidence="1" id="KW-1133">Transmembrane helix</keyword>
<name>A0A381T2E1_9ZZZZ</name>
<protein>
    <recommendedName>
        <fullName evidence="2">NAD(P)-binding domain-containing protein</fullName>
    </recommendedName>
</protein>
<gene>
    <name evidence="3" type="ORF">METZ01_LOCUS62595</name>
</gene>
<feature type="non-terminal residue" evidence="3">
    <location>
        <position position="326"/>
    </location>
</feature>
<feature type="domain" description="NAD(P)-binding" evidence="2">
    <location>
        <begin position="82"/>
        <end position="265"/>
    </location>
</feature>
<dbReference type="InterPro" id="IPR036291">
    <property type="entry name" value="NAD(P)-bd_dom_sf"/>
</dbReference>
<reference evidence="3" key="1">
    <citation type="submission" date="2018-05" db="EMBL/GenBank/DDBJ databases">
        <authorList>
            <person name="Lanie J.A."/>
            <person name="Ng W.-L."/>
            <person name="Kazmierczak K.M."/>
            <person name="Andrzejewski T.M."/>
            <person name="Davidsen T.M."/>
            <person name="Wayne K.J."/>
            <person name="Tettelin H."/>
            <person name="Glass J.I."/>
            <person name="Rusch D."/>
            <person name="Podicherti R."/>
            <person name="Tsui H.-C.T."/>
            <person name="Winkler M.E."/>
        </authorList>
    </citation>
    <scope>NUCLEOTIDE SEQUENCE</scope>
</reference>
<dbReference type="InterPro" id="IPR016040">
    <property type="entry name" value="NAD(P)-bd_dom"/>
</dbReference>
<accession>A0A381T2E1</accession>
<dbReference type="PANTHER" id="PTHR15020">
    <property type="entry name" value="FLAVIN REDUCTASE-RELATED"/>
    <property type="match status" value="1"/>
</dbReference>
<dbReference type="EMBL" id="UINC01003847">
    <property type="protein sequence ID" value="SVA09741.1"/>
    <property type="molecule type" value="Genomic_DNA"/>
</dbReference>
<evidence type="ECO:0000259" key="2">
    <source>
        <dbReference type="Pfam" id="PF13460"/>
    </source>
</evidence>
<keyword evidence="1" id="KW-0812">Transmembrane</keyword>
<dbReference type="Gene3D" id="3.40.50.720">
    <property type="entry name" value="NAD(P)-binding Rossmann-like Domain"/>
    <property type="match status" value="1"/>
</dbReference>
<evidence type="ECO:0000313" key="3">
    <source>
        <dbReference type="EMBL" id="SVA09741.1"/>
    </source>
</evidence>
<feature type="transmembrane region" description="Helical" evidence="1">
    <location>
        <begin position="308"/>
        <end position="325"/>
    </location>
</feature>
<sequence>MKFRGFYTLVTLLLFSHSVYSHDSECVVSKDAEYNRPCIERLIPRTLHVIDRTMLEPQASIFSKDTEGALVETNPPLVAVLGASGRTGVYVLEELKFRGSNVRALSRNIEKAKGKVSGDFEWAYADVTKPETLNAALEGVDILISTIGSTGGDNSELIDYQGSINFVDAANESGVQHIIYMSSIGAGGAENFSTVLLNLVTDKAMKWKSLGEDYIRNSGINFTIIRPGGLRGDPGTLGIRFEQGDKIIGWIPRGDVASVLVESMFNSDALNKTFEIINDESLALDAWRDEFKNLETDEFGKIATGNIPINYILIPLVILVLIIYLI</sequence>
<organism evidence="3">
    <name type="scientific">marine metagenome</name>
    <dbReference type="NCBI Taxonomy" id="408172"/>
    <lineage>
        <taxon>unclassified sequences</taxon>
        <taxon>metagenomes</taxon>
        <taxon>ecological metagenomes</taxon>
    </lineage>
</organism>